<feature type="domain" description="Phytocyanin" evidence="7">
    <location>
        <begin position="30"/>
        <end position="133"/>
    </location>
</feature>
<dbReference type="PANTHER" id="PTHR33021">
    <property type="entry name" value="BLUE COPPER PROTEIN"/>
    <property type="match status" value="1"/>
</dbReference>
<feature type="region of interest" description="Disordered" evidence="5">
    <location>
        <begin position="132"/>
        <end position="167"/>
    </location>
</feature>
<dbReference type="PROSITE" id="PS00196">
    <property type="entry name" value="COPPER_BLUE"/>
    <property type="match status" value="1"/>
</dbReference>
<dbReference type="Gene3D" id="2.60.40.420">
    <property type="entry name" value="Cupredoxins - blue copper proteins"/>
    <property type="match status" value="1"/>
</dbReference>
<keyword evidence="2" id="KW-0186">Copper</keyword>
<dbReference type="FunFam" id="2.60.40.420:FF:000034">
    <property type="entry name" value="Cupredoxin superfamily protein"/>
    <property type="match status" value="1"/>
</dbReference>
<dbReference type="Proteomes" id="UP000231279">
    <property type="component" value="Unassembled WGS sequence"/>
</dbReference>
<protein>
    <recommendedName>
        <fullName evidence="7">Phytocyanin domain-containing protein</fullName>
    </recommendedName>
</protein>
<evidence type="ECO:0000256" key="1">
    <source>
        <dbReference type="ARBA" id="ARBA00022723"/>
    </source>
</evidence>
<evidence type="ECO:0000259" key="7">
    <source>
        <dbReference type="PROSITE" id="PS51485"/>
    </source>
</evidence>
<dbReference type="EMBL" id="NKXS01002236">
    <property type="protein sequence ID" value="PIN14694.1"/>
    <property type="molecule type" value="Genomic_DNA"/>
</dbReference>
<dbReference type="InterPro" id="IPR039391">
    <property type="entry name" value="Phytocyanin-like"/>
</dbReference>
<evidence type="ECO:0000256" key="5">
    <source>
        <dbReference type="SAM" id="MobiDB-lite"/>
    </source>
</evidence>
<dbReference type="InterPro" id="IPR008972">
    <property type="entry name" value="Cupredoxin"/>
</dbReference>
<evidence type="ECO:0000256" key="6">
    <source>
        <dbReference type="SAM" id="SignalP"/>
    </source>
</evidence>
<feature type="compositionally biased region" description="Low complexity" evidence="5">
    <location>
        <begin position="145"/>
        <end position="162"/>
    </location>
</feature>
<dbReference type="Pfam" id="PF02298">
    <property type="entry name" value="Cu_bind_like"/>
    <property type="match status" value="1"/>
</dbReference>
<comment type="caution">
    <text evidence="8">The sequence shown here is derived from an EMBL/GenBank/DDBJ whole genome shotgun (WGS) entry which is preliminary data.</text>
</comment>
<feature type="chain" id="PRO_5013748718" description="Phytocyanin domain-containing protein" evidence="6">
    <location>
        <begin position="30"/>
        <end position="187"/>
    </location>
</feature>
<dbReference type="PROSITE" id="PS51485">
    <property type="entry name" value="PHYTOCYANIN"/>
    <property type="match status" value="1"/>
</dbReference>
<evidence type="ECO:0000256" key="4">
    <source>
        <dbReference type="ARBA" id="ARBA00023180"/>
    </source>
</evidence>
<feature type="signal peptide" evidence="6">
    <location>
        <begin position="1"/>
        <end position="29"/>
    </location>
</feature>
<keyword evidence="9" id="KW-1185">Reference proteome</keyword>
<name>A0A2G9HAZ9_9LAMI</name>
<proteinExistence type="predicted"/>
<evidence type="ECO:0000256" key="3">
    <source>
        <dbReference type="ARBA" id="ARBA00023157"/>
    </source>
</evidence>
<keyword evidence="4" id="KW-0325">Glycoprotein</keyword>
<dbReference type="OrthoDB" id="5421909at2759"/>
<evidence type="ECO:0000256" key="2">
    <source>
        <dbReference type="ARBA" id="ARBA00023008"/>
    </source>
</evidence>
<accession>A0A2G9HAZ9</accession>
<dbReference type="PANTHER" id="PTHR33021:SF325">
    <property type="entry name" value="PHYTOCYANIN DOMAIN-CONTAINING PROTEIN"/>
    <property type="match status" value="1"/>
</dbReference>
<dbReference type="InterPro" id="IPR028871">
    <property type="entry name" value="BlueCu_1_BS"/>
</dbReference>
<organism evidence="8 9">
    <name type="scientific">Handroanthus impetiginosus</name>
    <dbReference type="NCBI Taxonomy" id="429701"/>
    <lineage>
        <taxon>Eukaryota</taxon>
        <taxon>Viridiplantae</taxon>
        <taxon>Streptophyta</taxon>
        <taxon>Embryophyta</taxon>
        <taxon>Tracheophyta</taxon>
        <taxon>Spermatophyta</taxon>
        <taxon>Magnoliopsida</taxon>
        <taxon>eudicotyledons</taxon>
        <taxon>Gunneridae</taxon>
        <taxon>Pentapetalae</taxon>
        <taxon>asterids</taxon>
        <taxon>lamiids</taxon>
        <taxon>Lamiales</taxon>
        <taxon>Bignoniaceae</taxon>
        <taxon>Crescentiina</taxon>
        <taxon>Tabebuia alliance</taxon>
        <taxon>Handroanthus</taxon>
    </lineage>
</organism>
<evidence type="ECO:0000313" key="8">
    <source>
        <dbReference type="EMBL" id="PIN14694.1"/>
    </source>
</evidence>
<dbReference type="GO" id="GO:0009055">
    <property type="term" value="F:electron transfer activity"/>
    <property type="evidence" value="ECO:0007669"/>
    <property type="project" value="InterPro"/>
</dbReference>
<dbReference type="CDD" id="cd13920">
    <property type="entry name" value="Stellacyanin"/>
    <property type="match status" value="1"/>
</dbReference>
<evidence type="ECO:0000313" key="9">
    <source>
        <dbReference type="Proteomes" id="UP000231279"/>
    </source>
</evidence>
<sequence length="187" mass="19588">MASKFNRGFLLAVLVVAVAAAQLVRNASAATYTVGDSFGWAVPPNGPSNYSNWASQHVFRAGDVLVFNFNTGQHDVAYVNRAAFDACSSTSSIFLEAVGPANFTLNSSGEYYYICTFGQHCSLGQKLAINVTGASTSPSPPPSPSTRTTPTPTSTPTPSRSPFALPSPTPAQGPLVVFMSIAFGLMI</sequence>
<dbReference type="STRING" id="429701.A0A2G9HAZ9"/>
<keyword evidence="6" id="KW-0732">Signal</keyword>
<dbReference type="SUPFAM" id="SSF49503">
    <property type="entry name" value="Cupredoxins"/>
    <property type="match status" value="1"/>
</dbReference>
<gene>
    <name evidence="8" type="ORF">CDL12_12680</name>
</gene>
<keyword evidence="1" id="KW-0479">Metal-binding</keyword>
<dbReference type="InterPro" id="IPR003245">
    <property type="entry name" value="Phytocyanin_dom"/>
</dbReference>
<keyword evidence="3" id="KW-1015">Disulfide bond</keyword>
<reference evidence="9" key="1">
    <citation type="journal article" date="2018" name="Gigascience">
        <title>Genome assembly of the Pink Ipe (Handroanthus impetiginosus, Bignoniaceae), a highly valued, ecologically keystone Neotropical timber forest tree.</title>
        <authorList>
            <person name="Silva-Junior O.B."/>
            <person name="Grattapaglia D."/>
            <person name="Novaes E."/>
            <person name="Collevatti R.G."/>
        </authorList>
    </citation>
    <scope>NUCLEOTIDE SEQUENCE [LARGE SCALE GENOMIC DNA]</scope>
    <source>
        <strain evidence="9">cv. UFG-1</strain>
    </source>
</reference>
<dbReference type="AlphaFoldDB" id="A0A2G9HAZ9"/>
<dbReference type="GO" id="GO:0005886">
    <property type="term" value="C:plasma membrane"/>
    <property type="evidence" value="ECO:0007669"/>
    <property type="project" value="TreeGrafter"/>
</dbReference>
<dbReference type="GO" id="GO:0046872">
    <property type="term" value="F:metal ion binding"/>
    <property type="evidence" value="ECO:0007669"/>
    <property type="project" value="UniProtKB-KW"/>
</dbReference>